<protein>
    <recommendedName>
        <fullName evidence="3">HEAT repeat domain-containing protein</fullName>
    </recommendedName>
</protein>
<keyword evidence="2" id="KW-1185">Reference proteome</keyword>
<dbReference type="Proteomes" id="UP000253940">
    <property type="component" value="Chromosome"/>
</dbReference>
<evidence type="ECO:0008006" key="3">
    <source>
        <dbReference type="Google" id="ProtNLM"/>
    </source>
</evidence>
<dbReference type="EMBL" id="CP031222">
    <property type="protein sequence ID" value="AXI01767.1"/>
    <property type="molecule type" value="Genomic_DNA"/>
</dbReference>
<dbReference type="RefSeq" id="WP_114897877.1">
    <property type="nucleotide sequence ID" value="NZ_CP031222.1"/>
</dbReference>
<reference evidence="1 2" key="1">
    <citation type="submission" date="2018-07" db="EMBL/GenBank/DDBJ databases">
        <title>Genome sequencing of Moraxellaceae gen. HYN0046.</title>
        <authorList>
            <person name="Kim M."/>
            <person name="Yi H."/>
        </authorList>
    </citation>
    <scope>NUCLEOTIDE SEQUENCE [LARGE SCALE GENOMIC DNA]</scope>
    <source>
        <strain evidence="1 2">HYN0046</strain>
    </source>
</reference>
<dbReference type="SUPFAM" id="SSF48371">
    <property type="entry name" value="ARM repeat"/>
    <property type="match status" value="1"/>
</dbReference>
<sequence length="305" mass="33705">MKNYNLTQLLCSSGLCFLIGAGISWFIVSAPPPTPETAIETTAMDSPKQQTPENKFHKSEQVTITHDGAPTPTPAKIIDPTAQQDVFLRFERANSKEEREQIKILLLSHPSPEVQAFALRLTKSSSPEQRADGYALLQSYGFSDPDVRTQLQQALNMERDPQVLRAVIQTLHYDPALTNESQGIVSRLGQLIQNPDPAIRSSSLVQLSQWQKGAELETAVYPALNDASVDVRQAAISTLLSSDIRSDRIKNSLMQIVNNNHETPTTRDIALNALGDYTLSPQEINTVMQAKTAIGHPHESRRTVD</sequence>
<evidence type="ECO:0000313" key="1">
    <source>
        <dbReference type="EMBL" id="AXI01767.1"/>
    </source>
</evidence>
<accession>A0A345P3A8</accession>
<name>A0A345P3A8_9GAMM</name>
<dbReference type="Gene3D" id="1.25.10.10">
    <property type="entry name" value="Leucine-rich Repeat Variant"/>
    <property type="match status" value="1"/>
</dbReference>
<dbReference type="InterPro" id="IPR011989">
    <property type="entry name" value="ARM-like"/>
</dbReference>
<organism evidence="1 2">
    <name type="scientific">Aquirhabdus parva</name>
    <dbReference type="NCBI Taxonomy" id="2283318"/>
    <lineage>
        <taxon>Bacteria</taxon>
        <taxon>Pseudomonadati</taxon>
        <taxon>Pseudomonadota</taxon>
        <taxon>Gammaproteobacteria</taxon>
        <taxon>Moraxellales</taxon>
        <taxon>Moraxellaceae</taxon>
        <taxon>Aquirhabdus</taxon>
    </lineage>
</organism>
<dbReference type="KEGG" id="mbah:HYN46_02050"/>
<evidence type="ECO:0000313" key="2">
    <source>
        <dbReference type="Proteomes" id="UP000253940"/>
    </source>
</evidence>
<proteinExistence type="predicted"/>
<dbReference type="OrthoDB" id="6021902at2"/>
<dbReference type="AlphaFoldDB" id="A0A345P3A8"/>
<dbReference type="InterPro" id="IPR016024">
    <property type="entry name" value="ARM-type_fold"/>
</dbReference>
<gene>
    <name evidence="1" type="ORF">HYN46_02050</name>
</gene>